<dbReference type="InterPro" id="IPR001586">
    <property type="entry name" value="Beta-lactam_class-C_AS"/>
</dbReference>
<keyword evidence="6" id="KW-0732">Signal</keyword>
<comment type="caution">
    <text evidence="8">The sequence shown here is derived from an EMBL/GenBank/DDBJ whole genome shotgun (WGS) entry which is preliminary data.</text>
</comment>
<feature type="domain" description="Beta-lactamase-related" evidence="7">
    <location>
        <begin position="23"/>
        <end position="336"/>
    </location>
</feature>
<keyword evidence="9" id="KW-1185">Reference proteome</keyword>
<dbReference type="PROSITE" id="PS00336">
    <property type="entry name" value="BETA_LACTAMASE_C"/>
    <property type="match status" value="1"/>
</dbReference>
<proteinExistence type="inferred from homology"/>
<evidence type="ECO:0000259" key="7">
    <source>
        <dbReference type="Pfam" id="PF00144"/>
    </source>
</evidence>
<evidence type="ECO:0000313" key="9">
    <source>
        <dbReference type="Proteomes" id="UP000216339"/>
    </source>
</evidence>
<organism evidence="8 9">
    <name type="scientific">Rubrivirga marina</name>
    <dbReference type="NCBI Taxonomy" id="1196024"/>
    <lineage>
        <taxon>Bacteria</taxon>
        <taxon>Pseudomonadati</taxon>
        <taxon>Rhodothermota</taxon>
        <taxon>Rhodothermia</taxon>
        <taxon>Rhodothermales</taxon>
        <taxon>Rubricoccaceae</taxon>
        <taxon>Rubrivirga</taxon>
    </lineage>
</organism>
<dbReference type="InterPro" id="IPR012338">
    <property type="entry name" value="Beta-lactam/transpept-like"/>
</dbReference>
<evidence type="ECO:0000313" key="8">
    <source>
        <dbReference type="EMBL" id="PAP75154.1"/>
    </source>
</evidence>
<evidence type="ECO:0000256" key="2">
    <source>
        <dbReference type="ARBA" id="ARBA00007840"/>
    </source>
</evidence>
<dbReference type="GO" id="GO:0046677">
    <property type="term" value="P:response to antibiotic"/>
    <property type="evidence" value="ECO:0007669"/>
    <property type="project" value="UniProtKB-UniRule"/>
</dbReference>
<dbReference type="EMBL" id="MQWD01000001">
    <property type="protein sequence ID" value="PAP75154.1"/>
    <property type="molecule type" value="Genomic_DNA"/>
</dbReference>
<dbReference type="InterPro" id="IPR050491">
    <property type="entry name" value="AmpC-like"/>
</dbReference>
<dbReference type="AlphaFoldDB" id="A0A271IWG4"/>
<dbReference type="EC" id="3.5.2.6" evidence="5"/>
<sequence>MRRAFLLVLLAASTATAQPIPLDSLARAAAEADGLPSLVVGIVAGGQRHVAAVGTVDGAAPDAHTVYEIGSVSKVLTSLALADAVTNGELELTTPVATLLPDTLDVAAFASGPYRLVDLATHTSGLPRLPVDLAMVRGFDLADPYALYGPDRLMAFLERAEIETAPGETYGYSNLGAGLLGYALARHDGTTYAEAVRRRVLAPLGLDETTLGDARLAPAHGADGAPVPHWTWTDATAGAGGWRSTVSDLLTLAEAALTPSASALPASLALSLEPQVAARDDVAVGLAWHLSPLDLQTMAWHNGMVGGSAAFVGVVPEAGVAVVALTNRQASVDGLGVEILRRLIAREE</sequence>
<dbReference type="GO" id="GO:0008800">
    <property type="term" value="F:beta-lactamase activity"/>
    <property type="evidence" value="ECO:0007669"/>
    <property type="project" value="UniProtKB-UniRule"/>
</dbReference>
<dbReference type="GO" id="GO:0017001">
    <property type="term" value="P:antibiotic catabolic process"/>
    <property type="evidence" value="ECO:0007669"/>
    <property type="project" value="InterPro"/>
</dbReference>
<dbReference type="SUPFAM" id="SSF56601">
    <property type="entry name" value="beta-lactamase/transpeptidase-like"/>
    <property type="match status" value="1"/>
</dbReference>
<evidence type="ECO:0000256" key="5">
    <source>
        <dbReference type="RuleBase" id="RU361140"/>
    </source>
</evidence>
<dbReference type="PANTHER" id="PTHR46825:SF8">
    <property type="entry name" value="BETA-LACTAMASE-RELATED"/>
    <property type="match status" value="1"/>
</dbReference>
<dbReference type="Gene3D" id="3.40.710.10">
    <property type="entry name" value="DD-peptidase/beta-lactamase superfamily"/>
    <property type="match status" value="1"/>
</dbReference>
<accession>A0A271IWG4</accession>
<dbReference type="PANTHER" id="PTHR46825">
    <property type="entry name" value="D-ALANYL-D-ALANINE-CARBOXYPEPTIDASE/ENDOPEPTIDASE AMPH"/>
    <property type="match status" value="1"/>
</dbReference>
<feature type="chain" id="PRO_5012922045" description="Beta-lactamase" evidence="6">
    <location>
        <begin position="18"/>
        <end position="348"/>
    </location>
</feature>
<gene>
    <name evidence="8" type="ORF">BSZ37_01185</name>
</gene>
<evidence type="ECO:0000256" key="3">
    <source>
        <dbReference type="ARBA" id="ARBA00022801"/>
    </source>
</evidence>
<comment type="similarity">
    <text evidence="2 5">Belongs to the class-C beta-lactamase family.</text>
</comment>
<name>A0A271IWG4_9BACT</name>
<comment type="catalytic activity">
    <reaction evidence="1 5">
        <text>a beta-lactam + H2O = a substituted beta-amino acid</text>
        <dbReference type="Rhea" id="RHEA:20401"/>
        <dbReference type="ChEBI" id="CHEBI:15377"/>
        <dbReference type="ChEBI" id="CHEBI:35627"/>
        <dbReference type="ChEBI" id="CHEBI:140347"/>
        <dbReference type="EC" id="3.5.2.6"/>
    </reaction>
</comment>
<protein>
    <recommendedName>
        <fullName evidence="5">Beta-lactamase</fullName>
        <ecNumber evidence="5">3.5.2.6</ecNumber>
    </recommendedName>
</protein>
<dbReference type="GO" id="GO:0030288">
    <property type="term" value="C:outer membrane-bounded periplasmic space"/>
    <property type="evidence" value="ECO:0007669"/>
    <property type="project" value="InterPro"/>
</dbReference>
<reference evidence="8 9" key="1">
    <citation type="submission" date="2016-11" db="EMBL/GenBank/DDBJ databases">
        <title>Study of marine rhodopsin-containing bacteria.</title>
        <authorList>
            <person name="Yoshizawa S."/>
            <person name="Kumagai Y."/>
            <person name="Kogure K."/>
        </authorList>
    </citation>
    <scope>NUCLEOTIDE SEQUENCE [LARGE SCALE GENOMIC DNA]</scope>
    <source>
        <strain evidence="8 9">SAORIC-28</strain>
    </source>
</reference>
<dbReference type="Pfam" id="PF00144">
    <property type="entry name" value="Beta-lactamase"/>
    <property type="match status" value="1"/>
</dbReference>
<evidence type="ECO:0000256" key="4">
    <source>
        <dbReference type="ARBA" id="ARBA00023251"/>
    </source>
</evidence>
<keyword evidence="4 5" id="KW-0046">Antibiotic resistance</keyword>
<dbReference type="InterPro" id="IPR001466">
    <property type="entry name" value="Beta-lactam-related"/>
</dbReference>
<keyword evidence="3 5" id="KW-0378">Hydrolase</keyword>
<feature type="signal peptide" evidence="6">
    <location>
        <begin position="1"/>
        <end position="17"/>
    </location>
</feature>
<evidence type="ECO:0000256" key="6">
    <source>
        <dbReference type="SAM" id="SignalP"/>
    </source>
</evidence>
<dbReference type="RefSeq" id="WP_179299415.1">
    <property type="nucleotide sequence ID" value="NZ_MQWD01000001.1"/>
</dbReference>
<dbReference type="Proteomes" id="UP000216339">
    <property type="component" value="Unassembled WGS sequence"/>
</dbReference>
<evidence type="ECO:0000256" key="1">
    <source>
        <dbReference type="ARBA" id="ARBA00001526"/>
    </source>
</evidence>